<evidence type="ECO:0000313" key="2">
    <source>
        <dbReference type="EMBL" id="NNH67929.1"/>
    </source>
</evidence>
<dbReference type="AlphaFoldDB" id="A0A7Y2RBH4"/>
<accession>A0A7Y2RBH4</accession>
<sequence length="100" mass="11586">MSEDQFVSLLGLCVVGSFCAYNWYWYIRSIIFYRKNGFDFSEDFWPNDYWSELAHDTFMAKPKVKFLFARPFAVAVGSFLTLVFALGLMGNIKTCYDCGP</sequence>
<dbReference type="Proteomes" id="UP000530654">
    <property type="component" value="Unassembled WGS sequence"/>
</dbReference>
<evidence type="ECO:0000256" key="1">
    <source>
        <dbReference type="SAM" id="Phobius"/>
    </source>
</evidence>
<reference evidence="2 3" key="1">
    <citation type="submission" date="2020-04" db="EMBL/GenBank/DDBJ databases">
        <title>Rhizobium bacterial biofertilizers improve the content of phenolic compounds of Lactuca sativa L. under non-saline and saline-stress conditions.</title>
        <authorList>
            <person name="Ayuso-Calles M."/>
            <person name="Garcia-Estevez I."/>
            <person name="Jimenez-Gomez A."/>
            <person name="Flores-Felix J.D."/>
            <person name="Escribano-Bailon M."/>
            <person name="Rivas R."/>
        </authorList>
    </citation>
    <scope>NUCLEOTIDE SEQUENCE [LARGE SCALE GENOMIC DNA]</scope>
    <source>
        <strain evidence="2 3">GPTR02</strain>
    </source>
</reference>
<evidence type="ECO:0008006" key="4">
    <source>
        <dbReference type="Google" id="ProtNLM"/>
    </source>
</evidence>
<name>A0A7Y2RBH4_9HYPH</name>
<proteinExistence type="predicted"/>
<feature type="transmembrane region" description="Helical" evidence="1">
    <location>
        <begin position="67"/>
        <end position="89"/>
    </location>
</feature>
<organism evidence="2 3">
    <name type="scientific">Rhizobium laguerreae</name>
    <dbReference type="NCBI Taxonomy" id="1076926"/>
    <lineage>
        <taxon>Bacteria</taxon>
        <taxon>Pseudomonadati</taxon>
        <taxon>Pseudomonadota</taxon>
        <taxon>Alphaproteobacteria</taxon>
        <taxon>Hyphomicrobiales</taxon>
        <taxon>Rhizobiaceae</taxon>
        <taxon>Rhizobium/Agrobacterium group</taxon>
        <taxon>Rhizobium</taxon>
    </lineage>
</organism>
<dbReference type="EMBL" id="JABEQY010000050">
    <property type="protein sequence ID" value="NNH67929.1"/>
    <property type="molecule type" value="Genomic_DNA"/>
</dbReference>
<keyword evidence="1" id="KW-0472">Membrane</keyword>
<evidence type="ECO:0000313" key="3">
    <source>
        <dbReference type="Proteomes" id="UP000530654"/>
    </source>
</evidence>
<feature type="transmembrane region" description="Helical" evidence="1">
    <location>
        <begin position="6"/>
        <end position="26"/>
    </location>
</feature>
<protein>
    <recommendedName>
        <fullName evidence="4">Transmembrane protein</fullName>
    </recommendedName>
</protein>
<keyword evidence="1" id="KW-1133">Transmembrane helix</keyword>
<keyword evidence="1" id="KW-0812">Transmembrane</keyword>
<comment type="caution">
    <text evidence="2">The sequence shown here is derived from an EMBL/GenBank/DDBJ whole genome shotgun (WGS) entry which is preliminary data.</text>
</comment>
<gene>
    <name evidence="2" type="ORF">HLI17_32590</name>
</gene>
<dbReference type="RefSeq" id="WP_170282951.1">
    <property type="nucleotide sequence ID" value="NZ_JABEQY010000050.1"/>
</dbReference>